<gene>
    <name evidence="2" type="ORF">GSOID_T00010309001</name>
</gene>
<protein>
    <submittedName>
        <fullName evidence="2">Uncharacterized protein</fullName>
    </submittedName>
</protein>
<feature type="compositionally biased region" description="Polar residues" evidence="1">
    <location>
        <begin position="86"/>
        <end position="98"/>
    </location>
</feature>
<accession>E4XFQ7</accession>
<dbReference type="AlphaFoldDB" id="E4XFQ7"/>
<dbReference type="Proteomes" id="UP000001307">
    <property type="component" value="Unassembled WGS sequence"/>
</dbReference>
<proteinExistence type="predicted"/>
<keyword evidence="3" id="KW-1185">Reference proteome</keyword>
<name>E4XFQ7_OIKDI</name>
<feature type="compositionally biased region" description="Pro residues" evidence="1">
    <location>
        <begin position="20"/>
        <end position="30"/>
    </location>
</feature>
<feature type="region of interest" description="Disordered" evidence="1">
    <location>
        <begin position="1"/>
        <end position="50"/>
    </location>
</feature>
<evidence type="ECO:0000313" key="2">
    <source>
        <dbReference type="EMBL" id="CBY24446.1"/>
    </source>
</evidence>
<organism evidence="2">
    <name type="scientific">Oikopleura dioica</name>
    <name type="common">Tunicate</name>
    <dbReference type="NCBI Taxonomy" id="34765"/>
    <lineage>
        <taxon>Eukaryota</taxon>
        <taxon>Metazoa</taxon>
        <taxon>Chordata</taxon>
        <taxon>Tunicata</taxon>
        <taxon>Appendicularia</taxon>
        <taxon>Copelata</taxon>
        <taxon>Oikopleuridae</taxon>
        <taxon>Oikopleura</taxon>
    </lineage>
</organism>
<evidence type="ECO:0000313" key="3">
    <source>
        <dbReference type="Proteomes" id="UP000001307"/>
    </source>
</evidence>
<dbReference type="InParanoid" id="E4XFQ7"/>
<feature type="region of interest" description="Disordered" evidence="1">
    <location>
        <begin position="86"/>
        <end position="108"/>
    </location>
</feature>
<sequence>MGSSTEASAPIIMENVQTGAPPPGAPPPYDPSMTTAYNANHPQQQLPYPPAVNTTPYYPANQAYYQMPQQQQPVAAVQSGYTLVPQQPQIQNNQSCPQFNEDPPRHCF</sequence>
<dbReference type="EMBL" id="FN653046">
    <property type="protein sequence ID" value="CBY24446.1"/>
    <property type="molecule type" value="Genomic_DNA"/>
</dbReference>
<reference evidence="2" key="1">
    <citation type="journal article" date="2010" name="Science">
        <title>Plasticity of animal genome architecture unmasked by rapid evolution of a pelagic tunicate.</title>
        <authorList>
            <person name="Denoeud F."/>
            <person name="Henriet S."/>
            <person name="Mungpakdee S."/>
            <person name="Aury J.M."/>
            <person name="Da Silva C."/>
            <person name="Brinkmann H."/>
            <person name="Mikhaleva J."/>
            <person name="Olsen L.C."/>
            <person name="Jubin C."/>
            <person name="Canestro C."/>
            <person name="Bouquet J.M."/>
            <person name="Danks G."/>
            <person name="Poulain J."/>
            <person name="Campsteijn C."/>
            <person name="Adamski M."/>
            <person name="Cross I."/>
            <person name="Yadetie F."/>
            <person name="Muffato M."/>
            <person name="Louis A."/>
            <person name="Butcher S."/>
            <person name="Tsagkogeorga G."/>
            <person name="Konrad A."/>
            <person name="Singh S."/>
            <person name="Jensen M.F."/>
            <person name="Cong E.H."/>
            <person name="Eikeseth-Otteraa H."/>
            <person name="Noel B."/>
            <person name="Anthouard V."/>
            <person name="Porcel B.M."/>
            <person name="Kachouri-Lafond R."/>
            <person name="Nishino A."/>
            <person name="Ugolini M."/>
            <person name="Chourrout P."/>
            <person name="Nishida H."/>
            <person name="Aasland R."/>
            <person name="Huzurbazar S."/>
            <person name="Westhof E."/>
            <person name="Delsuc F."/>
            <person name="Lehrach H."/>
            <person name="Reinhardt R."/>
            <person name="Weissenbach J."/>
            <person name="Roy S.W."/>
            <person name="Artiguenave F."/>
            <person name="Postlethwait J.H."/>
            <person name="Manak J.R."/>
            <person name="Thompson E.M."/>
            <person name="Jaillon O."/>
            <person name="Du Pasquier L."/>
            <person name="Boudinot P."/>
            <person name="Liberles D.A."/>
            <person name="Volff J.N."/>
            <person name="Philippe H."/>
            <person name="Lenhard B."/>
            <person name="Roest Crollius H."/>
            <person name="Wincker P."/>
            <person name="Chourrout D."/>
        </authorList>
    </citation>
    <scope>NUCLEOTIDE SEQUENCE [LARGE SCALE GENOMIC DNA]</scope>
</reference>
<evidence type="ECO:0000256" key="1">
    <source>
        <dbReference type="SAM" id="MobiDB-lite"/>
    </source>
</evidence>
<feature type="compositionally biased region" description="Polar residues" evidence="1">
    <location>
        <begin position="32"/>
        <end position="46"/>
    </location>
</feature>